<evidence type="ECO:0000256" key="1">
    <source>
        <dbReference type="SAM" id="Phobius"/>
    </source>
</evidence>
<feature type="transmembrane region" description="Helical" evidence="1">
    <location>
        <begin position="152"/>
        <end position="168"/>
    </location>
</feature>
<accession>A0AAE4GBK3</accession>
<dbReference type="PANTHER" id="PTHR22911">
    <property type="entry name" value="ACYL-MALONYL CONDENSING ENZYME-RELATED"/>
    <property type="match status" value="1"/>
</dbReference>
<protein>
    <submittedName>
        <fullName evidence="3">DMT family transporter</fullName>
    </submittedName>
</protein>
<dbReference type="SUPFAM" id="SSF103481">
    <property type="entry name" value="Multidrug resistance efflux transporter EmrE"/>
    <property type="match status" value="2"/>
</dbReference>
<dbReference type="EMBL" id="JAVRAA010000013">
    <property type="protein sequence ID" value="MDT0339436.1"/>
    <property type="molecule type" value="Genomic_DNA"/>
</dbReference>
<dbReference type="InterPro" id="IPR037185">
    <property type="entry name" value="EmrE-like"/>
</dbReference>
<keyword evidence="1" id="KW-0472">Membrane</keyword>
<reference evidence="3" key="1">
    <citation type="submission" date="2023-02" db="EMBL/GenBank/DDBJ databases">
        <title>Description of Herbaspirillum huttiense subsp. nephrolepsisexaltata and Herbaspirillum huttiense subsp. lycopersicon.</title>
        <authorList>
            <person name="Poudel M."/>
            <person name="Sharma A."/>
            <person name="Goss E."/>
            <person name="Tapia J.H."/>
            <person name="Harmon C.M."/>
            <person name="Jones J.B."/>
        </authorList>
    </citation>
    <scope>NUCLEOTIDE SEQUENCE</scope>
    <source>
        <strain evidence="3">NC40101</strain>
    </source>
</reference>
<keyword evidence="1" id="KW-1133">Transmembrane helix</keyword>
<organism evidence="3">
    <name type="scientific">Herbaspirillum huttiense subsp. nephrolepidis</name>
    <dbReference type="NCBI Taxonomy" id="3075126"/>
    <lineage>
        <taxon>Bacteria</taxon>
        <taxon>Pseudomonadati</taxon>
        <taxon>Pseudomonadota</taxon>
        <taxon>Betaproteobacteria</taxon>
        <taxon>Burkholderiales</taxon>
        <taxon>Oxalobacteraceae</taxon>
        <taxon>Herbaspirillum</taxon>
    </lineage>
</organism>
<feature type="transmembrane region" description="Helical" evidence="1">
    <location>
        <begin position="212"/>
        <end position="232"/>
    </location>
</feature>
<comment type="caution">
    <text evidence="3">The sequence shown here is derived from an EMBL/GenBank/DDBJ whole genome shotgun (WGS) entry which is preliminary data.</text>
</comment>
<dbReference type="InterPro" id="IPR000620">
    <property type="entry name" value="EamA_dom"/>
</dbReference>
<feature type="transmembrane region" description="Helical" evidence="1">
    <location>
        <begin position="239"/>
        <end position="261"/>
    </location>
</feature>
<dbReference type="AlphaFoldDB" id="A0AAE4GBK3"/>
<feature type="transmembrane region" description="Helical" evidence="1">
    <location>
        <begin position="122"/>
        <end position="140"/>
    </location>
</feature>
<keyword evidence="1" id="KW-0812">Transmembrane</keyword>
<dbReference type="GO" id="GO:0016020">
    <property type="term" value="C:membrane"/>
    <property type="evidence" value="ECO:0007669"/>
    <property type="project" value="InterPro"/>
</dbReference>
<gene>
    <name evidence="3" type="ORF">RJN63_21555</name>
</gene>
<feature type="transmembrane region" description="Helical" evidence="1">
    <location>
        <begin position="66"/>
        <end position="88"/>
    </location>
</feature>
<sequence>MHSLPKSAVAALLLNTFIWGLSWTGTRALEGMGLHPVWATAAIFSGCALLLLTLRHRELPLLWRHPALLGVGLATGLTNASFNMAVAYGDVVRVILLFYLMPVWTVILARLVLHEAITPRSLARVALGLGGAFIVLYQPRLGLPLPQSLPDWMAVASGLLFAVTNVLLRRLHGFSDGTRAVAMLVGSGVFASLLGVVLSAAGVVAWPLPLPMATAPVVALWAVLFLVSNLSLQYGVARLPANIAAVIMLAEILVATFSAWMLGAAELRPQDLIGGVLIIAAPWIVRDRRVAAQPA</sequence>
<feature type="domain" description="EamA" evidence="2">
    <location>
        <begin position="8"/>
        <end position="136"/>
    </location>
</feature>
<dbReference type="RefSeq" id="WP_259433355.1">
    <property type="nucleotide sequence ID" value="NZ_JAVLSM010000006.1"/>
</dbReference>
<dbReference type="Pfam" id="PF00892">
    <property type="entry name" value="EamA"/>
    <property type="match status" value="1"/>
</dbReference>
<feature type="transmembrane region" description="Helical" evidence="1">
    <location>
        <begin position="34"/>
        <end position="54"/>
    </location>
</feature>
<proteinExistence type="predicted"/>
<feature type="transmembrane region" description="Helical" evidence="1">
    <location>
        <begin position="180"/>
        <end position="206"/>
    </location>
</feature>
<name>A0AAE4GBK3_9BURK</name>
<feature type="transmembrane region" description="Helical" evidence="1">
    <location>
        <begin position="94"/>
        <end position="113"/>
    </location>
</feature>
<evidence type="ECO:0000259" key="2">
    <source>
        <dbReference type="Pfam" id="PF00892"/>
    </source>
</evidence>
<evidence type="ECO:0000313" key="3">
    <source>
        <dbReference type="EMBL" id="MDT0339436.1"/>
    </source>
</evidence>